<dbReference type="OrthoDB" id="5595522at2759"/>
<feature type="region of interest" description="Disordered" evidence="1">
    <location>
        <begin position="71"/>
        <end position="99"/>
    </location>
</feature>
<evidence type="ECO:0000313" key="4">
    <source>
        <dbReference type="Proteomes" id="UP001139887"/>
    </source>
</evidence>
<name>A0A9W8I4Q2_9FUNG</name>
<proteinExistence type="predicted"/>
<gene>
    <name evidence="3" type="ORF">IWW36_005078</name>
</gene>
<keyword evidence="4" id="KW-1185">Reference proteome</keyword>
<evidence type="ECO:0000256" key="2">
    <source>
        <dbReference type="SAM" id="SignalP"/>
    </source>
</evidence>
<evidence type="ECO:0000256" key="1">
    <source>
        <dbReference type="SAM" id="MobiDB-lite"/>
    </source>
</evidence>
<accession>A0A9W8I4Q2</accession>
<dbReference type="Proteomes" id="UP001139887">
    <property type="component" value="Unassembled WGS sequence"/>
</dbReference>
<dbReference type="EMBL" id="JANBUW010001005">
    <property type="protein sequence ID" value="KAJ2844700.1"/>
    <property type="molecule type" value="Genomic_DNA"/>
</dbReference>
<evidence type="ECO:0000313" key="3">
    <source>
        <dbReference type="EMBL" id="KAJ2844700.1"/>
    </source>
</evidence>
<comment type="caution">
    <text evidence="3">The sequence shown here is derived from an EMBL/GenBank/DDBJ whole genome shotgun (WGS) entry which is preliminary data.</text>
</comment>
<feature type="chain" id="PRO_5040809033" evidence="2">
    <location>
        <begin position="23"/>
        <end position="124"/>
    </location>
</feature>
<dbReference type="AlphaFoldDB" id="A0A9W8I4Q2"/>
<sequence>MRFSTNFTLAALAAVVASSAKAQSCTQKGEIMCGESNTSLLLECDGENWSTKTCGTDQYCMTMNPGMIHCMLKPDNQEHNSSQETESGHSSSHESSSTTSSSWTLIANGVATMALAAAGLSAFF</sequence>
<feature type="signal peptide" evidence="2">
    <location>
        <begin position="1"/>
        <end position="22"/>
    </location>
</feature>
<reference evidence="3" key="1">
    <citation type="submission" date="2022-07" db="EMBL/GenBank/DDBJ databases">
        <title>Phylogenomic reconstructions and comparative analyses of Kickxellomycotina fungi.</title>
        <authorList>
            <person name="Reynolds N.K."/>
            <person name="Stajich J.E."/>
            <person name="Barry K."/>
            <person name="Grigoriev I.V."/>
            <person name="Crous P."/>
            <person name="Smith M.E."/>
        </authorList>
    </citation>
    <scope>NUCLEOTIDE SEQUENCE</scope>
    <source>
        <strain evidence="3">NRRL 1566</strain>
    </source>
</reference>
<protein>
    <submittedName>
        <fullName evidence="3">Uncharacterized protein</fullName>
    </submittedName>
</protein>
<keyword evidence="2" id="KW-0732">Signal</keyword>
<feature type="compositionally biased region" description="Low complexity" evidence="1">
    <location>
        <begin position="82"/>
        <end position="99"/>
    </location>
</feature>
<organism evidence="3 4">
    <name type="scientific">Coemansia brasiliensis</name>
    <dbReference type="NCBI Taxonomy" id="2650707"/>
    <lineage>
        <taxon>Eukaryota</taxon>
        <taxon>Fungi</taxon>
        <taxon>Fungi incertae sedis</taxon>
        <taxon>Zoopagomycota</taxon>
        <taxon>Kickxellomycotina</taxon>
        <taxon>Kickxellomycetes</taxon>
        <taxon>Kickxellales</taxon>
        <taxon>Kickxellaceae</taxon>
        <taxon>Coemansia</taxon>
    </lineage>
</organism>